<sequence length="161" mass="16881">MAYSCCSGNFSSCSLRSCLPSSGSSCGSPYPSNLVYTTTSCSPSTCQLGSSLNTGCQETCIEPTSCQRSCVVSSPCQTACYYPRSSTPCSPCQGTYAGSLDFWSSSCCCLGYGSGSCYSAGCGCSGFRSLTYRLYDFPFLNDGSRICYPTYLAASSCQPCC</sequence>
<gene>
    <name evidence="4" type="primary">LOC102915497</name>
</gene>
<comment type="function">
    <text evidence="1 3">In the hair cortex, hair keratin intermediate filaments are embedded in an interfilamentous matrix, consisting of hair keratin-associated proteins (KRTAP), which are essential for the formation of a rigid and resistant hair shaft through their extensive disulfide bond cross-linking with abundant cysteine residues of hair keratins. The matrix proteins include the high-sulfur and high-glycine-tyrosine keratins.</text>
</comment>
<proteinExistence type="inferred from homology"/>
<dbReference type="Pfam" id="PF05287">
    <property type="entry name" value="PMG"/>
    <property type="match status" value="1"/>
</dbReference>
<reference evidence="4" key="2">
    <citation type="submission" date="2025-08" db="UniProtKB">
        <authorList>
            <consortium name="Ensembl"/>
        </authorList>
    </citation>
    <scope>IDENTIFICATION</scope>
</reference>
<keyword evidence="2 3" id="KW-0416">Keratin</keyword>
<dbReference type="GO" id="GO:0005829">
    <property type="term" value="C:cytosol"/>
    <property type="evidence" value="ECO:0007669"/>
    <property type="project" value="UniProtKB-ARBA"/>
</dbReference>
<protein>
    <recommendedName>
        <fullName evidence="3">Keratin-associated protein</fullName>
    </recommendedName>
</protein>
<evidence type="ECO:0000313" key="4">
    <source>
        <dbReference type="Ensembl" id="ENSPEMP00000029472.1"/>
    </source>
</evidence>
<dbReference type="RefSeq" id="XP_015861903.1">
    <property type="nucleotide sequence ID" value="XM_016006417.1"/>
</dbReference>
<organism evidence="4 5">
    <name type="scientific">Peromyscus maniculatus bairdii</name>
    <name type="common">Prairie deer mouse</name>
    <dbReference type="NCBI Taxonomy" id="230844"/>
    <lineage>
        <taxon>Eukaryota</taxon>
        <taxon>Metazoa</taxon>
        <taxon>Chordata</taxon>
        <taxon>Craniata</taxon>
        <taxon>Vertebrata</taxon>
        <taxon>Euteleostomi</taxon>
        <taxon>Mammalia</taxon>
        <taxon>Eutheria</taxon>
        <taxon>Euarchontoglires</taxon>
        <taxon>Glires</taxon>
        <taxon>Rodentia</taxon>
        <taxon>Myomorpha</taxon>
        <taxon>Muroidea</taxon>
        <taxon>Cricetidae</taxon>
        <taxon>Neotominae</taxon>
        <taxon>Peromyscus</taxon>
    </lineage>
</organism>
<reference evidence="4" key="3">
    <citation type="submission" date="2025-09" db="UniProtKB">
        <authorList>
            <consortium name="Ensembl"/>
        </authorList>
    </citation>
    <scope>IDENTIFICATION</scope>
</reference>
<comment type="similarity">
    <text evidence="3">Belongs to the PMG family.</text>
</comment>
<dbReference type="GO" id="GO:0045095">
    <property type="term" value="C:keratin filament"/>
    <property type="evidence" value="ECO:0007669"/>
    <property type="project" value="UniProtKB-UniRule"/>
</dbReference>
<evidence type="ECO:0000256" key="3">
    <source>
        <dbReference type="RuleBase" id="RU369044"/>
    </source>
</evidence>
<evidence type="ECO:0000256" key="1">
    <source>
        <dbReference type="ARBA" id="ARBA00003327"/>
    </source>
</evidence>
<evidence type="ECO:0000256" key="2">
    <source>
        <dbReference type="ARBA" id="ARBA00022744"/>
    </source>
</evidence>
<name>A0A6J0E5S6_PERMB</name>
<keyword evidence="5" id="KW-1185">Reference proteome</keyword>
<evidence type="ECO:0000313" key="5">
    <source>
        <dbReference type="Proteomes" id="UP000694547"/>
    </source>
</evidence>
<dbReference type="OrthoDB" id="9835168at2759"/>
<dbReference type="GeneID" id="102915497"/>
<dbReference type="Ensembl" id="ENSPEMT00000040840.1">
    <property type="protein sequence ID" value="ENSPEMP00000029472.1"/>
    <property type="gene ID" value="ENSPEMG00000026175.1"/>
</dbReference>
<dbReference type="InterPro" id="IPR007951">
    <property type="entry name" value="KRTAP_PMG"/>
</dbReference>
<dbReference type="GeneTree" id="ENSGT00940000161951"/>
<accession>A0A6J0E5S6</accession>
<comment type="subunit">
    <text evidence="3">Interacts with hair keratins.</text>
</comment>
<dbReference type="AlphaFoldDB" id="A0A6J0E5S6"/>
<reference evidence="4 5" key="1">
    <citation type="submission" date="2018-10" db="EMBL/GenBank/DDBJ databases">
        <title>Improved assembly of the deer mouse Peromyscus maniculatus genome.</title>
        <authorList>
            <person name="Lassance J.-M."/>
            <person name="Hoekstra H.E."/>
        </authorList>
    </citation>
    <scope>NUCLEOTIDE SEQUENCE [LARGE SCALE GENOMIC DNA]</scope>
</reference>
<dbReference type="Proteomes" id="UP000694547">
    <property type="component" value="Chromosome 12"/>
</dbReference>